<evidence type="ECO:0000313" key="3">
    <source>
        <dbReference type="EMBL" id="CAK0843041.1"/>
    </source>
</evidence>
<protein>
    <recommendedName>
        <fullName evidence="5">Sfi1 spindle body domain-containing protein</fullName>
    </recommendedName>
</protein>
<feature type="region of interest" description="Disordered" evidence="2">
    <location>
        <begin position="62"/>
        <end position="85"/>
    </location>
</feature>
<organism evidence="3 4">
    <name type="scientific">Prorocentrum cordatum</name>
    <dbReference type="NCBI Taxonomy" id="2364126"/>
    <lineage>
        <taxon>Eukaryota</taxon>
        <taxon>Sar</taxon>
        <taxon>Alveolata</taxon>
        <taxon>Dinophyceae</taxon>
        <taxon>Prorocentrales</taxon>
        <taxon>Prorocentraceae</taxon>
        <taxon>Prorocentrum</taxon>
    </lineage>
</organism>
<evidence type="ECO:0000256" key="2">
    <source>
        <dbReference type="SAM" id="MobiDB-lite"/>
    </source>
</evidence>
<comment type="caution">
    <text evidence="3">The sequence shown here is derived from an EMBL/GenBank/DDBJ whole genome shotgun (WGS) entry which is preliminary data.</text>
</comment>
<dbReference type="EMBL" id="CAUYUJ010014546">
    <property type="protein sequence ID" value="CAK0843041.1"/>
    <property type="molecule type" value="Genomic_DNA"/>
</dbReference>
<keyword evidence="1" id="KW-0175">Coiled coil</keyword>
<keyword evidence="4" id="KW-1185">Reference proteome</keyword>
<dbReference type="Proteomes" id="UP001189429">
    <property type="component" value="Unassembled WGS sequence"/>
</dbReference>
<accession>A0ABN9TBF9</accession>
<evidence type="ECO:0000313" key="4">
    <source>
        <dbReference type="Proteomes" id="UP001189429"/>
    </source>
</evidence>
<evidence type="ECO:0000256" key="1">
    <source>
        <dbReference type="SAM" id="Coils"/>
    </source>
</evidence>
<sequence length="1155" mass="128129">MPQRSGPLAGCPCCRTPATTPSGSCSAPAPSSAGAGTGSCWRLAWCPGGSWPCTSGCGAATARSAGSRPPRCSSGATRARRGWTSRRMAQQLQRNHGRVLLQRCAAAWRHGRLQRRHAAELEQVRKAGVGRGVASSNIVAERLQRLRVVDAARRVLGAWARGAHRQRVRAQMDVGDRSAEVVARHFRAAQTAKVLRRIVHDWGRESLRERAQKASERSRLPEGIMERMADRIRAQHDAELTQWCLACWTAHSHREAMHRRHASELQELRAASALRGADRAERAAERFRAAEGALLAQCCLAAWARGANVERMHRQHAAALDRLRHGEQQLSVRAAAASVASRMAEDADLLLLGRLQAAWSKVARLERVGRKFQQEREGTADVVAERMRQSHLRELLAGCLAAWQREGQWAAQRARALGEREAAAERMAEKLRKGHIRELQLNTVAGWREEVQRAHRRAERDKHLAEREALAEKFAEKIRDTHSRELQLTTVAGWREEVQRAHRRAERDKHLAEREALAEKFAEKIRDTHSRELQLNSVAGWREEVQRAHRRAELDKHLAEREAAAQRMAQRLIIGHGQELLAATVAHWHKEAHRLKERSRELADKEDAAARMADQFEKNHCRHLLASCVGAWAGHASRERARARQAAELDQLRNAQRERGDATAERLADSWVRARLHELVRACLDSWTEGAQQLRARRGRAEQVAEQWRSESLGALQRACLAAWSAWCRDARLQQERGAQAAEVARLKAMQNSELEQLRHVQRERGDATAERMADQFKAAREVGLLQQCMARWAPLAKLQQKSKEAALRAAEEWSTEAARELLRCTLCAWSRDAHREAARARHAAEMESWRESERVRGDGTAELMAERLRAERLRGLLQACLGAWQDDRARERSRAQHAEHAALVQRVAGRLRATRERAAEAQCRARSRRALGACVGAWARRSSQQAARAQAGWARRRRPEGLCFHAWARLASRQAPPVARGSVATLGAVVDADQLVLAADALPEQDAQAEPLPPRELTVGEAEALVEEVVALRSAGAELRARREALEEENAGLRRHCAGALRHADALAERAAAALWRRSARHPGGRSFRGWAVQAARERRAAAAAPAEGPWVSVDGGPFVAVGPLPPGGGPAPAGAGGAFGGGGDSAGLALDSW</sequence>
<proteinExistence type="predicted"/>
<evidence type="ECO:0008006" key="5">
    <source>
        <dbReference type="Google" id="ProtNLM"/>
    </source>
</evidence>
<feature type="coiled-coil region" evidence="1">
    <location>
        <begin position="1030"/>
        <end position="1057"/>
    </location>
</feature>
<gene>
    <name evidence="3" type="ORF">PCOR1329_LOCUS37496</name>
</gene>
<feature type="coiled-coil region" evidence="1">
    <location>
        <begin position="595"/>
        <end position="658"/>
    </location>
</feature>
<name>A0ABN9TBF9_9DINO</name>
<reference evidence="3" key="1">
    <citation type="submission" date="2023-10" db="EMBL/GenBank/DDBJ databases">
        <authorList>
            <person name="Chen Y."/>
            <person name="Shah S."/>
            <person name="Dougan E. K."/>
            <person name="Thang M."/>
            <person name="Chan C."/>
        </authorList>
    </citation>
    <scope>NUCLEOTIDE SEQUENCE [LARGE SCALE GENOMIC DNA]</scope>
</reference>